<dbReference type="Pfam" id="PF23265">
    <property type="entry name" value="Ig-like_KY"/>
    <property type="match status" value="2"/>
</dbReference>
<evidence type="ECO:0000313" key="3">
    <source>
        <dbReference type="Proteomes" id="UP000288216"/>
    </source>
</evidence>
<dbReference type="PANTHER" id="PTHR46333">
    <property type="entry name" value="CYTOKINESIS PROTEIN 3"/>
    <property type="match status" value="1"/>
</dbReference>
<sequence>YVEFYFFTHPTLFINNHFPTDENWQLVSPKISLKVFENMVFRTGEFYDIGLTYIHPDVQVVSTVNGRVIINVEGQYPTYFIFNLDGKKDCAILTITKYGMKLEVLPEKTGEFKLKIYAKLWDTKEETFSFVCAYLIKCDFIDENFRLPKAFHNPLGPSWITENKGLLRPTHPEPIIYCEDGKCRIRFMLNKDLSFTSRLSCDEVKLSDEAMRNHVFKTQQGNWIEFQVHLPTAGLYVFAIFAKEKSNHSPTHEHVCEYLISCRNRNVHWPGFPKIFSSWTEGCELIEPLSGILPRNQMVTFKLKIPHMRKVHVHGKTACPLTLSKEGYWEGRCYTQEAKYISIGVSDKMFDTKFTFALQYEIADT</sequence>
<keyword evidence="3" id="KW-1185">Reference proteome</keyword>
<feature type="domain" description="KY-like immunoglobulin-like" evidence="1">
    <location>
        <begin position="166"/>
        <end position="273"/>
    </location>
</feature>
<evidence type="ECO:0000313" key="2">
    <source>
        <dbReference type="EMBL" id="GCB77763.1"/>
    </source>
</evidence>
<proteinExistence type="predicted"/>
<dbReference type="Proteomes" id="UP000288216">
    <property type="component" value="Unassembled WGS sequence"/>
</dbReference>
<dbReference type="PANTHER" id="PTHR46333:SF3">
    <property type="entry name" value="KYPHOSCOLIOSIS PEPTIDASE"/>
    <property type="match status" value="1"/>
</dbReference>
<dbReference type="EMBL" id="BFAA01018192">
    <property type="protein sequence ID" value="GCB77763.1"/>
    <property type="molecule type" value="Genomic_DNA"/>
</dbReference>
<protein>
    <recommendedName>
        <fullName evidence="1">KY-like immunoglobulin-like domain-containing protein</fullName>
    </recommendedName>
</protein>
<comment type="caution">
    <text evidence="2">The sequence shown here is derived from an EMBL/GenBank/DDBJ whole genome shotgun (WGS) entry which is preliminary data.</text>
</comment>
<dbReference type="GO" id="GO:0007528">
    <property type="term" value="P:neuromuscular junction development"/>
    <property type="evidence" value="ECO:0007669"/>
    <property type="project" value="TreeGrafter"/>
</dbReference>
<dbReference type="InterPro" id="IPR056564">
    <property type="entry name" value="Ig-like_KY"/>
</dbReference>
<feature type="domain" description="KY-like immunoglobulin-like" evidence="1">
    <location>
        <begin position="33"/>
        <end position="148"/>
    </location>
</feature>
<reference evidence="2 3" key="1">
    <citation type="journal article" date="2018" name="Nat. Ecol. Evol.">
        <title>Shark genomes provide insights into elasmobranch evolution and the origin of vertebrates.</title>
        <authorList>
            <person name="Hara Y"/>
            <person name="Yamaguchi K"/>
            <person name="Onimaru K"/>
            <person name="Kadota M"/>
            <person name="Koyanagi M"/>
            <person name="Keeley SD"/>
            <person name="Tatsumi K"/>
            <person name="Tanaka K"/>
            <person name="Motone F"/>
            <person name="Kageyama Y"/>
            <person name="Nozu R"/>
            <person name="Adachi N"/>
            <person name="Nishimura O"/>
            <person name="Nakagawa R"/>
            <person name="Tanegashima C"/>
            <person name="Kiyatake I"/>
            <person name="Matsumoto R"/>
            <person name="Murakumo K"/>
            <person name="Nishida K"/>
            <person name="Terakita A"/>
            <person name="Kuratani S"/>
            <person name="Sato K"/>
            <person name="Hyodo S Kuraku.S."/>
        </authorList>
    </citation>
    <scope>NUCLEOTIDE SEQUENCE [LARGE SCALE GENOMIC DNA]</scope>
</reference>
<dbReference type="OMA" id="WFTERQG"/>
<gene>
    <name evidence="2" type="ORF">scyTo_0021133</name>
</gene>
<accession>A0A401PXJ7</accession>
<dbReference type="AlphaFoldDB" id="A0A401PXJ7"/>
<organism evidence="2 3">
    <name type="scientific">Scyliorhinus torazame</name>
    <name type="common">Cloudy catshark</name>
    <name type="synonym">Catulus torazame</name>
    <dbReference type="NCBI Taxonomy" id="75743"/>
    <lineage>
        <taxon>Eukaryota</taxon>
        <taxon>Metazoa</taxon>
        <taxon>Chordata</taxon>
        <taxon>Craniata</taxon>
        <taxon>Vertebrata</taxon>
        <taxon>Chondrichthyes</taxon>
        <taxon>Elasmobranchii</taxon>
        <taxon>Galeomorphii</taxon>
        <taxon>Galeoidea</taxon>
        <taxon>Carcharhiniformes</taxon>
        <taxon>Scyliorhinidae</taxon>
        <taxon>Scyliorhinus</taxon>
    </lineage>
</organism>
<dbReference type="GO" id="GO:0005737">
    <property type="term" value="C:cytoplasm"/>
    <property type="evidence" value="ECO:0007669"/>
    <property type="project" value="TreeGrafter"/>
</dbReference>
<dbReference type="InterPro" id="IPR052557">
    <property type="entry name" value="CAP/Cytokinesis_protein"/>
</dbReference>
<name>A0A401PXJ7_SCYTO</name>
<dbReference type="GO" id="GO:0007517">
    <property type="term" value="P:muscle organ development"/>
    <property type="evidence" value="ECO:0007669"/>
    <property type="project" value="TreeGrafter"/>
</dbReference>
<evidence type="ECO:0000259" key="1">
    <source>
        <dbReference type="Pfam" id="PF23265"/>
    </source>
</evidence>
<feature type="non-terminal residue" evidence="2">
    <location>
        <position position="1"/>
    </location>
</feature>
<dbReference type="STRING" id="75743.A0A401PXJ7"/>
<dbReference type="OrthoDB" id="6129702at2759"/>